<dbReference type="CDD" id="cd06170">
    <property type="entry name" value="LuxR_C_like"/>
    <property type="match status" value="1"/>
</dbReference>
<dbReference type="PANTHER" id="PTHR16305">
    <property type="entry name" value="TESTICULAR SOLUBLE ADENYLYL CYCLASE"/>
    <property type="match status" value="1"/>
</dbReference>
<dbReference type="SUPFAM" id="SSF46894">
    <property type="entry name" value="C-terminal effector domain of the bipartite response regulators"/>
    <property type="match status" value="1"/>
</dbReference>
<dbReference type="EMBL" id="JAPFQL010000038">
    <property type="protein sequence ID" value="MDC5697590.1"/>
    <property type="molecule type" value="Genomic_DNA"/>
</dbReference>
<proteinExistence type="predicted"/>
<gene>
    <name evidence="4" type="ORF">OO014_10000</name>
</gene>
<dbReference type="InterPro" id="IPR036388">
    <property type="entry name" value="WH-like_DNA-bd_sf"/>
</dbReference>
<dbReference type="SUPFAM" id="SSF52540">
    <property type="entry name" value="P-loop containing nucleoside triphosphate hydrolases"/>
    <property type="match status" value="1"/>
</dbReference>
<dbReference type="RefSeq" id="WP_272462167.1">
    <property type="nucleotide sequence ID" value="NZ_JAPFQL010000038.1"/>
</dbReference>
<evidence type="ECO:0000259" key="3">
    <source>
        <dbReference type="PROSITE" id="PS50043"/>
    </source>
</evidence>
<keyword evidence="1" id="KW-0547">Nucleotide-binding</keyword>
<keyword evidence="2" id="KW-0067">ATP-binding</keyword>
<evidence type="ECO:0000313" key="5">
    <source>
        <dbReference type="Proteomes" id="UP001150259"/>
    </source>
</evidence>
<evidence type="ECO:0000313" key="4">
    <source>
        <dbReference type="EMBL" id="MDC5697590.1"/>
    </source>
</evidence>
<organism evidence="4 5">
    <name type="scientific">Intrasporangium calvum</name>
    <dbReference type="NCBI Taxonomy" id="53358"/>
    <lineage>
        <taxon>Bacteria</taxon>
        <taxon>Bacillati</taxon>
        <taxon>Actinomycetota</taxon>
        <taxon>Actinomycetes</taxon>
        <taxon>Micrococcales</taxon>
        <taxon>Intrasporangiaceae</taxon>
        <taxon>Intrasporangium</taxon>
    </lineage>
</organism>
<evidence type="ECO:0000256" key="2">
    <source>
        <dbReference type="ARBA" id="ARBA00022840"/>
    </source>
</evidence>
<protein>
    <submittedName>
        <fullName evidence="4">AAA family ATPase</fullName>
    </submittedName>
</protein>
<dbReference type="InterPro" id="IPR041664">
    <property type="entry name" value="AAA_16"/>
</dbReference>
<dbReference type="InterPro" id="IPR003593">
    <property type="entry name" value="AAA+_ATPase"/>
</dbReference>
<dbReference type="PRINTS" id="PR00038">
    <property type="entry name" value="HTHLUXR"/>
</dbReference>
<evidence type="ECO:0000256" key="1">
    <source>
        <dbReference type="ARBA" id="ARBA00022741"/>
    </source>
</evidence>
<dbReference type="PROSITE" id="PS50043">
    <property type="entry name" value="HTH_LUXR_2"/>
    <property type="match status" value="1"/>
</dbReference>
<dbReference type="InterPro" id="IPR000792">
    <property type="entry name" value="Tscrpt_reg_LuxR_C"/>
</dbReference>
<keyword evidence="5" id="KW-1185">Reference proteome</keyword>
<comment type="caution">
    <text evidence="4">The sequence shown here is derived from an EMBL/GenBank/DDBJ whole genome shotgun (WGS) entry which is preliminary data.</text>
</comment>
<dbReference type="Pfam" id="PF00196">
    <property type="entry name" value="GerE"/>
    <property type="match status" value="1"/>
</dbReference>
<dbReference type="Gene3D" id="1.10.10.10">
    <property type="entry name" value="Winged helix-like DNA-binding domain superfamily/Winged helix DNA-binding domain"/>
    <property type="match status" value="1"/>
</dbReference>
<name>A0ABT5GI62_9MICO</name>
<accession>A0ABT5GI62</accession>
<dbReference type="PANTHER" id="PTHR16305:SF35">
    <property type="entry name" value="TRANSCRIPTIONAL ACTIVATOR DOMAIN"/>
    <property type="match status" value="1"/>
</dbReference>
<reference evidence="4 5" key="1">
    <citation type="submission" date="2022-11" db="EMBL/GenBank/DDBJ databases">
        <title>Anaerobic phenanthrene biodegradation by a DNRA strain PheN6.</title>
        <authorList>
            <person name="Zhang Z."/>
        </authorList>
    </citation>
    <scope>NUCLEOTIDE SEQUENCE [LARGE SCALE GENOMIC DNA]</scope>
    <source>
        <strain evidence="4 5">PheN6</strain>
    </source>
</reference>
<dbReference type="SMART" id="SM00382">
    <property type="entry name" value="AAA"/>
    <property type="match status" value="1"/>
</dbReference>
<dbReference type="Gene3D" id="3.40.50.300">
    <property type="entry name" value="P-loop containing nucleotide triphosphate hydrolases"/>
    <property type="match status" value="1"/>
</dbReference>
<dbReference type="Proteomes" id="UP001150259">
    <property type="component" value="Unassembled WGS sequence"/>
</dbReference>
<dbReference type="Gene3D" id="1.25.40.10">
    <property type="entry name" value="Tetratricopeptide repeat domain"/>
    <property type="match status" value="1"/>
</dbReference>
<sequence>MTQAIIGREAELETLRALVNDACAGSGGSVLIVGHAGVGKSTLLDASAAEAFAGGGVSVIRVVGVEAERDLPFAGLSMLVTPLLQHRAALTPAQQCALDTALGLAEGPPPGRMVLGGALLGLVSARADGQPLLVVVDDLQWVDLASAEIIVFAARRLQAERVAVIAASRPLDHLDGEGLGRVLRSLPTLDVTGLPVAECYRLLPHAAPGVTAALAAGTGGNPLAMLEAAALLDADVRAGSWPMVVDLPPTSAADTYREVLSTLSPGAREAGRVLAHAGRAPAHVVHRALTVLSITAPELEAFERTGLGRLSNGRVSWRHPLARSASAEGPAERTRRVHAVLAECWASVPQGRPQWAWHMSEAVSGPDPMVAEALAEVAQLSAARDASIEAADAWERAAELTVDAGRRRELLGLAARAAFRGGSAVRAARLYDGALTPSAEAGHEDERSVLLHERGRVEHGLGRPSTAYSLLMDAARAGAGQRRVWAASEAVLAAMYARRADLATAAAAAAVAAHDITDPVQVFLAQHAEGATAGLAGDATRAHELMEAARSLLLDQRLLDDNPELVLWAVNSDLFEGGPVPPLPQYVEGAVAALRETGELMWSPRVVRLVGLRDHARGAWDRAYASFVEATELSRLSGQRTQVAEGLLHQAWIEAARGRRSPCWEHTEEAAQIVNDLEVRWLTDDVWAIRGLLFLTLDEPQSAAESLSLCREWSPDVVVARVEALVRSGREDEARAVLTDQPGDVTTPALAAARCLLDRDGPAARRLLQVVDAAPSTFDAARWRLIAGSVLRRAGARREAREQLRLAHEVFEGLGATAWSAQARSELQASGATLRRGPEGPALTAGELRVAQLVAQGRSNKEAAAALFLSTKTVEFHLGRVYQKLGVTNRTALGARLREAPGTLSPR</sequence>
<dbReference type="SMART" id="SM00421">
    <property type="entry name" value="HTH_LUXR"/>
    <property type="match status" value="1"/>
</dbReference>
<dbReference type="InterPro" id="IPR027417">
    <property type="entry name" value="P-loop_NTPase"/>
</dbReference>
<dbReference type="InterPro" id="IPR016032">
    <property type="entry name" value="Sig_transdc_resp-reg_C-effctor"/>
</dbReference>
<dbReference type="Pfam" id="PF13191">
    <property type="entry name" value="AAA_16"/>
    <property type="match status" value="1"/>
</dbReference>
<feature type="domain" description="HTH luxR-type" evidence="3">
    <location>
        <begin position="836"/>
        <end position="901"/>
    </location>
</feature>
<dbReference type="SUPFAM" id="SSF48452">
    <property type="entry name" value="TPR-like"/>
    <property type="match status" value="1"/>
</dbReference>
<dbReference type="InterPro" id="IPR011990">
    <property type="entry name" value="TPR-like_helical_dom_sf"/>
</dbReference>